<dbReference type="AlphaFoldDB" id="A0AAD9PGR1"/>
<evidence type="ECO:0000313" key="7">
    <source>
        <dbReference type="Proteomes" id="UP001214638"/>
    </source>
</evidence>
<evidence type="ECO:0000256" key="3">
    <source>
        <dbReference type="ARBA" id="ARBA00022741"/>
    </source>
</evidence>
<dbReference type="RefSeq" id="XP_067801385.1">
    <property type="nucleotide sequence ID" value="XM_067948999.1"/>
</dbReference>
<dbReference type="GO" id="GO:0005739">
    <property type="term" value="C:mitochondrion"/>
    <property type="evidence" value="ECO:0007669"/>
    <property type="project" value="TreeGrafter"/>
</dbReference>
<dbReference type="NCBIfam" id="TIGR00174">
    <property type="entry name" value="miaA"/>
    <property type="match status" value="1"/>
</dbReference>
<dbReference type="Gene3D" id="3.40.50.300">
    <property type="entry name" value="P-loop containing nucleotide triphosphate hydrolases"/>
    <property type="match status" value="1"/>
</dbReference>
<dbReference type="Gene3D" id="1.10.20.140">
    <property type="match status" value="1"/>
</dbReference>
<evidence type="ECO:0000313" key="6">
    <source>
        <dbReference type="EMBL" id="KAK2194540.1"/>
    </source>
</evidence>
<dbReference type="SUPFAM" id="SSF52540">
    <property type="entry name" value="P-loop containing nucleoside triphosphate hydrolases"/>
    <property type="match status" value="2"/>
</dbReference>
<dbReference type="GO" id="GO:0052381">
    <property type="term" value="F:tRNA dimethylallyltransferase activity"/>
    <property type="evidence" value="ECO:0007669"/>
    <property type="project" value="InterPro"/>
</dbReference>
<evidence type="ECO:0000256" key="1">
    <source>
        <dbReference type="ARBA" id="ARBA00005842"/>
    </source>
</evidence>
<comment type="caution">
    <text evidence="6">The sequence shown here is derived from an EMBL/GenBank/DDBJ whole genome shotgun (WGS) entry which is preliminary data.</text>
</comment>
<organism evidence="6 7">
    <name type="scientific">Babesia duncani</name>
    <dbReference type="NCBI Taxonomy" id="323732"/>
    <lineage>
        <taxon>Eukaryota</taxon>
        <taxon>Sar</taxon>
        <taxon>Alveolata</taxon>
        <taxon>Apicomplexa</taxon>
        <taxon>Aconoidasida</taxon>
        <taxon>Piroplasmida</taxon>
        <taxon>Babesiidae</taxon>
        <taxon>Babesia</taxon>
    </lineage>
</organism>
<dbReference type="InterPro" id="IPR018022">
    <property type="entry name" value="IPT"/>
</dbReference>
<sequence length="364" mass="41462">MILNRNIQTSNIDPESSRAKLIVIIGATATGKTKFGIEVCKVLKEKSIQAEIINGDAMQMYRGFDIGTAKPTEKQLKQVNHHLLGFLDPSEEYNASMFVNQCSNIVNELAGKGILPVIVGGTNLYIESLLWPSVVDLEAEPKRMTVFCNFISVDSDVETSRLYDMLKEKDPERAEQIHANDRKRILRALQVMDLYSVKHTDLAKKRNRDATIQGPKFDALIFCLECDPQVHRKRIGNRANEMTKEGLIDECKQILKIGDPQEHSFKRRIFQSIAYKEVIPILTRNGNVDLDAISQSTLDECATILETKTWQYARKQKAWIKNRFQRQESIKVHNIDTTDFGYWSENVQHVVDGIIKHLSSDQGN</sequence>
<evidence type="ECO:0000256" key="4">
    <source>
        <dbReference type="ARBA" id="ARBA00022840"/>
    </source>
</evidence>
<dbReference type="InterPro" id="IPR039657">
    <property type="entry name" value="Dimethylallyltransferase"/>
</dbReference>
<reference evidence="6" key="1">
    <citation type="journal article" date="2023" name="Nat. Microbiol.">
        <title>Babesia duncani multi-omics identifies virulence factors and drug targets.</title>
        <authorList>
            <person name="Singh P."/>
            <person name="Lonardi S."/>
            <person name="Liang Q."/>
            <person name="Vydyam P."/>
            <person name="Khabirova E."/>
            <person name="Fang T."/>
            <person name="Gihaz S."/>
            <person name="Thekkiniath J."/>
            <person name="Munshi M."/>
            <person name="Abel S."/>
            <person name="Ciampossin L."/>
            <person name="Batugedara G."/>
            <person name="Gupta M."/>
            <person name="Lu X.M."/>
            <person name="Lenz T."/>
            <person name="Chakravarty S."/>
            <person name="Cornillot E."/>
            <person name="Hu Y."/>
            <person name="Ma W."/>
            <person name="Gonzalez L.M."/>
            <person name="Sanchez S."/>
            <person name="Estrada K."/>
            <person name="Sanchez-Flores A."/>
            <person name="Montero E."/>
            <person name="Harb O.S."/>
            <person name="Le Roch K.G."/>
            <person name="Mamoun C.B."/>
        </authorList>
    </citation>
    <scope>NUCLEOTIDE SEQUENCE</scope>
    <source>
        <strain evidence="6">WA1</strain>
    </source>
</reference>
<dbReference type="PANTHER" id="PTHR11088:SF89">
    <property type="entry name" value="TRNA DIMETHYLALLYLTRANSFERASE"/>
    <property type="match status" value="1"/>
</dbReference>
<accession>A0AAD9PGR1</accession>
<evidence type="ECO:0000256" key="5">
    <source>
        <dbReference type="RuleBase" id="RU003785"/>
    </source>
</evidence>
<dbReference type="GO" id="GO:0016787">
    <property type="term" value="F:hydrolase activity"/>
    <property type="evidence" value="ECO:0007669"/>
    <property type="project" value="UniProtKB-KW"/>
</dbReference>
<name>A0AAD9PGR1_9APIC</name>
<comment type="similarity">
    <text evidence="1 5">Belongs to the IPP transferase family.</text>
</comment>
<keyword evidence="4 5" id="KW-0067">ATP-binding</keyword>
<dbReference type="Proteomes" id="UP001214638">
    <property type="component" value="Unassembled WGS sequence"/>
</dbReference>
<keyword evidence="2 5" id="KW-0808">Transferase</keyword>
<proteinExistence type="inferred from homology"/>
<evidence type="ECO:0000256" key="2">
    <source>
        <dbReference type="ARBA" id="ARBA00022679"/>
    </source>
</evidence>
<keyword evidence="6" id="KW-0378">Hydrolase</keyword>
<keyword evidence="3 5" id="KW-0547">Nucleotide-binding</keyword>
<dbReference type="InterPro" id="IPR027417">
    <property type="entry name" value="P-loop_NTPase"/>
</dbReference>
<protein>
    <submittedName>
        <fullName evidence="6">Bifunctional IPP transferase/P-loop containing nucleoside triphosphate hydrolase/Dimethylallyltransferase</fullName>
    </submittedName>
</protein>
<dbReference type="GO" id="GO:0006400">
    <property type="term" value="P:tRNA modification"/>
    <property type="evidence" value="ECO:0007669"/>
    <property type="project" value="TreeGrafter"/>
</dbReference>
<dbReference type="GeneID" id="94338289"/>
<dbReference type="KEGG" id="bdw:94338289"/>
<dbReference type="Pfam" id="PF01715">
    <property type="entry name" value="IPPT"/>
    <property type="match status" value="1"/>
</dbReference>
<gene>
    <name evidence="6" type="ORF">BdWA1_003995</name>
</gene>
<dbReference type="PANTHER" id="PTHR11088">
    <property type="entry name" value="TRNA DIMETHYLALLYLTRANSFERASE"/>
    <property type="match status" value="1"/>
</dbReference>
<dbReference type="HAMAP" id="MF_00185">
    <property type="entry name" value="IPP_trans"/>
    <property type="match status" value="1"/>
</dbReference>
<keyword evidence="7" id="KW-1185">Reference proteome</keyword>
<dbReference type="EMBL" id="JALLKP010000091">
    <property type="protein sequence ID" value="KAK2194540.1"/>
    <property type="molecule type" value="Genomic_DNA"/>
</dbReference>
<dbReference type="GO" id="GO:0005524">
    <property type="term" value="F:ATP binding"/>
    <property type="evidence" value="ECO:0007669"/>
    <property type="project" value="UniProtKB-KW"/>
</dbReference>